<accession>A0AAD2JP93</accession>
<dbReference type="InterPro" id="IPR022742">
    <property type="entry name" value="Hydrolase_4"/>
</dbReference>
<dbReference type="EMBL" id="CAKOGP040002424">
    <property type="protein sequence ID" value="CAJ1969218.1"/>
    <property type="molecule type" value="Genomic_DNA"/>
</dbReference>
<dbReference type="InterPro" id="IPR029058">
    <property type="entry name" value="AB_hydrolase_fold"/>
</dbReference>
<keyword evidence="3" id="KW-1185">Reference proteome</keyword>
<dbReference type="InterPro" id="IPR051044">
    <property type="entry name" value="MAG_DAG_Lipase"/>
</dbReference>
<evidence type="ECO:0000259" key="1">
    <source>
        <dbReference type="Pfam" id="PF12146"/>
    </source>
</evidence>
<evidence type="ECO:0000313" key="3">
    <source>
        <dbReference type="Proteomes" id="UP001295423"/>
    </source>
</evidence>
<dbReference type="Pfam" id="PF12146">
    <property type="entry name" value="Hydrolase_4"/>
    <property type="match status" value="1"/>
</dbReference>
<comment type="caution">
    <text evidence="2">The sequence shown here is derived from an EMBL/GenBank/DDBJ whole genome shotgun (WGS) entry which is preliminary data.</text>
</comment>
<name>A0AAD2JP93_9STRA</name>
<evidence type="ECO:0000313" key="2">
    <source>
        <dbReference type="EMBL" id="CAJ1969218.1"/>
    </source>
</evidence>
<organism evidence="2 3">
    <name type="scientific">Cylindrotheca closterium</name>
    <dbReference type="NCBI Taxonomy" id="2856"/>
    <lineage>
        <taxon>Eukaryota</taxon>
        <taxon>Sar</taxon>
        <taxon>Stramenopiles</taxon>
        <taxon>Ochrophyta</taxon>
        <taxon>Bacillariophyta</taxon>
        <taxon>Bacillariophyceae</taxon>
        <taxon>Bacillariophycidae</taxon>
        <taxon>Bacillariales</taxon>
        <taxon>Bacillariaceae</taxon>
        <taxon>Cylindrotheca</taxon>
    </lineage>
</organism>
<reference evidence="2" key="1">
    <citation type="submission" date="2023-08" db="EMBL/GenBank/DDBJ databases">
        <authorList>
            <person name="Audoor S."/>
            <person name="Bilcke G."/>
        </authorList>
    </citation>
    <scope>NUCLEOTIDE SEQUENCE</scope>
</reference>
<dbReference type="SUPFAM" id="SSF53474">
    <property type="entry name" value="alpha/beta-Hydrolases"/>
    <property type="match status" value="1"/>
</dbReference>
<feature type="domain" description="Serine aminopeptidase S33" evidence="1">
    <location>
        <begin position="24"/>
        <end position="264"/>
    </location>
</feature>
<proteinExistence type="predicted"/>
<gene>
    <name evidence="2" type="ORF">CYCCA115_LOCUS23595</name>
</gene>
<sequence>MVAEQVIQGKDGTNLHVRQFHCKEPKAQLIILHGYLEHCMRYVEFAEFLNKSAISVTLFDMRGHGTSGGKKASLDKWDDYLTDVDAVRTTLLPNVDTFLLGHSNGGLLLLDYILQGSGTEHDLSGIKGVILSNPYCEPSETLANPIKKAVGKFFGAMVPDLSIPSALSAEVLTSCPIKQEEHRNDPLNQKNAKAGWAAEGLRAQARVQQIAGSKTIAFPVLYVIADADVVASVKVNKKVSSELKAEDKTILIREGEKHEVLNEVNREELFETIANWILDKSA</sequence>
<dbReference type="Gene3D" id="3.40.50.1820">
    <property type="entry name" value="alpha/beta hydrolase"/>
    <property type="match status" value="1"/>
</dbReference>
<dbReference type="AlphaFoldDB" id="A0AAD2JP93"/>
<protein>
    <recommendedName>
        <fullName evidence="1">Serine aminopeptidase S33 domain-containing protein</fullName>
    </recommendedName>
</protein>
<dbReference type="Proteomes" id="UP001295423">
    <property type="component" value="Unassembled WGS sequence"/>
</dbReference>
<dbReference type="PANTHER" id="PTHR11614">
    <property type="entry name" value="PHOSPHOLIPASE-RELATED"/>
    <property type="match status" value="1"/>
</dbReference>